<dbReference type="EMBL" id="CP097253">
    <property type="protein sequence ID" value="UUR08326.1"/>
    <property type="molecule type" value="Genomic_DNA"/>
</dbReference>
<evidence type="ECO:0000313" key="3">
    <source>
        <dbReference type="Proteomes" id="UP000831921"/>
    </source>
</evidence>
<dbReference type="Gene3D" id="3.30.750.24">
    <property type="entry name" value="STAS domain"/>
    <property type="match status" value="1"/>
</dbReference>
<dbReference type="InterPro" id="IPR058548">
    <property type="entry name" value="MlaB-like_STAS"/>
</dbReference>
<proteinExistence type="predicted"/>
<dbReference type="PROSITE" id="PS50801">
    <property type="entry name" value="STAS"/>
    <property type="match status" value="1"/>
</dbReference>
<dbReference type="Pfam" id="PF13466">
    <property type="entry name" value="STAS_2"/>
    <property type="match status" value="1"/>
</dbReference>
<dbReference type="InterPro" id="IPR036513">
    <property type="entry name" value="STAS_dom_sf"/>
</dbReference>
<dbReference type="SUPFAM" id="SSF52091">
    <property type="entry name" value="SpoIIaa-like"/>
    <property type="match status" value="1"/>
</dbReference>
<sequence length="103" mass="10952">MTEVLRVPKSVTISCSAAFARDVAGKLAEHDGLSLDLDGLEEADLSFIQILLSARETAAQCNKRLRLGRPAPEAVQHLLERGGFLDGAGADTQGFWSGEVASQ</sequence>
<dbReference type="Proteomes" id="UP000831921">
    <property type="component" value="Chromosome"/>
</dbReference>
<dbReference type="InterPro" id="IPR002645">
    <property type="entry name" value="STAS_dom"/>
</dbReference>
<organism evidence="2 3">
    <name type="scientific">Sphingomonas glaciei</name>
    <dbReference type="NCBI Taxonomy" id="2938948"/>
    <lineage>
        <taxon>Bacteria</taxon>
        <taxon>Pseudomonadati</taxon>
        <taxon>Pseudomonadota</taxon>
        <taxon>Alphaproteobacteria</taxon>
        <taxon>Sphingomonadales</taxon>
        <taxon>Sphingomonadaceae</taxon>
        <taxon>Sphingomonas</taxon>
    </lineage>
</organism>
<feature type="domain" description="STAS" evidence="1">
    <location>
        <begin position="1"/>
        <end position="103"/>
    </location>
</feature>
<protein>
    <submittedName>
        <fullName evidence="2">STAS domain-containing protein</fullName>
    </submittedName>
</protein>
<keyword evidence="3" id="KW-1185">Reference proteome</keyword>
<evidence type="ECO:0000259" key="1">
    <source>
        <dbReference type="PROSITE" id="PS50801"/>
    </source>
</evidence>
<gene>
    <name evidence="2" type="ORF">M1K48_01380</name>
</gene>
<name>A0ABY5N162_9SPHN</name>
<reference evidence="2 3" key="1">
    <citation type="submission" date="2022-05" db="EMBL/GenBank/DDBJ databases">
        <title>S8-45 Sphingomonas ultraviolaceadurans.</title>
        <authorList>
            <person name="Liu Y."/>
        </authorList>
    </citation>
    <scope>NUCLEOTIDE SEQUENCE [LARGE SCALE GENOMIC DNA]</scope>
    <source>
        <strain evidence="2 3">S8-45</strain>
    </source>
</reference>
<accession>A0ABY5N162</accession>
<evidence type="ECO:0000313" key="2">
    <source>
        <dbReference type="EMBL" id="UUR08326.1"/>
    </source>
</evidence>
<dbReference type="RefSeq" id="WP_249504104.1">
    <property type="nucleotide sequence ID" value="NZ_CP097253.1"/>
</dbReference>